<dbReference type="EMBL" id="MIKC01000038">
    <property type="protein sequence ID" value="OEG21817.1"/>
    <property type="molecule type" value="Genomic_DNA"/>
</dbReference>
<gene>
    <name evidence="1" type="ORF">BCR24_05910</name>
</gene>
<dbReference type="STRING" id="1131292.BCR24_05910"/>
<accession>A0A1E5HA54</accession>
<organism evidence="1 2">
    <name type="scientific">Enterococcus ureilyticus</name>
    <dbReference type="NCBI Taxonomy" id="1131292"/>
    <lineage>
        <taxon>Bacteria</taxon>
        <taxon>Bacillati</taxon>
        <taxon>Bacillota</taxon>
        <taxon>Bacilli</taxon>
        <taxon>Lactobacillales</taxon>
        <taxon>Enterococcaceae</taxon>
        <taxon>Enterococcus</taxon>
    </lineage>
</organism>
<dbReference type="RefSeq" id="WP_069640800.1">
    <property type="nucleotide sequence ID" value="NZ_JAFBEZ010000004.1"/>
</dbReference>
<evidence type="ECO:0000313" key="2">
    <source>
        <dbReference type="Proteomes" id="UP000094469"/>
    </source>
</evidence>
<sequence length="85" mass="9863">MVYDLMRVQVIAHQVQSENEYIITKSPQDYIEHVKDILELYGQFGLEIQEILADDQKVYVRWGQTGQTSKNETIIQSASAVYLIE</sequence>
<evidence type="ECO:0000313" key="1">
    <source>
        <dbReference type="EMBL" id="OEG21817.1"/>
    </source>
</evidence>
<proteinExistence type="predicted"/>
<reference evidence="2" key="1">
    <citation type="submission" date="2016-09" db="EMBL/GenBank/DDBJ databases">
        <authorList>
            <person name="Gulvik C.A."/>
        </authorList>
    </citation>
    <scope>NUCLEOTIDE SEQUENCE [LARGE SCALE GENOMIC DNA]</scope>
    <source>
        <strain evidence="2">LMG 26676</strain>
    </source>
</reference>
<comment type="caution">
    <text evidence="1">The sequence shown here is derived from an EMBL/GenBank/DDBJ whole genome shotgun (WGS) entry which is preliminary data.</text>
</comment>
<name>A0A1E5HA54_9ENTE</name>
<dbReference type="Proteomes" id="UP000094469">
    <property type="component" value="Unassembled WGS sequence"/>
</dbReference>
<dbReference type="OrthoDB" id="9182871at2"/>
<keyword evidence="2" id="KW-1185">Reference proteome</keyword>
<protein>
    <submittedName>
        <fullName evidence="1">Uncharacterized protein</fullName>
    </submittedName>
</protein>
<dbReference type="AlphaFoldDB" id="A0A1E5HA54"/>